<sequence length="76" mass="8807">MFEDKATYERIKQLGILTPQRIAGLYDIAFEDIVWCSFFDPALAFKATIPRRRNGTNFSSGGPWRMTCMDHKNTFI</sequence>
<dbReference type="InterPro" id="IPR025496">
    <property type="entry name" value="DUF4387"/>
</dbReference>
<dbReference type="AlphaFoldDB" id="A0A443I7E0"/>
<gene>
    <name evidence="2" type="ORF">C8Q69DRAFT_453202</name>
</gene>
<evidence type="ECO:0000313" key="3">
    <source>
        <dbReference type="Proteomes" id="UP000283841"/>
    </source>
</evidence>
<dbReference type="VEuPathDB" id="FungiDB:C8Q69DRAFT_453202"/>
<dbReference type="EMBL" id="RCNU01000001">
    <property type="protein sequence ID" value="RWQ99972.1"/>
    <property type="molecule type" value="Genomic_DNA"/>
</dbReference>
<dbReference type="RefSeq" id="XP_028489617.1">
    <property type="nucleotide sequence ID" value="XM_028629608.1"/>
</dbReference>
<protein>
    <recommendedName>
        <fullName evidence="1">DUF4387 domain-containing protein</fullName>
    </recommendedName>
</protein>
<accession>A0A443I7E0</accession>
<organism evidence="2 3">
    <name type="scientific">Byssochlamys spectabilis</name>
    <name type="common">Paecilomyces variotii</name>
    <dbReference type="NCBI Taxonomy" id="264951"/>
    <lineage>
        <taxon>Eukaryota</taxon>
        <taxon>Fungi</taxon>
        <taxon>Dikarya</taxon>
        <taxon>Ascomycota</taxon>
        <taxon>Pezizomycotina</taxon>
        <taxon>Eurotiomycetes</taxon>
        <taxon>Eurotiomycetidae</taxon>
        <taxon>Eurotiales</taxon>
        <taxon>Thermoascaceae</taxon>
        <taxon>Paecilomyces</taxon>
    </lineage>
</organism>
<evidence type="ECO:0000259" key="1">
    <source>
        <dbReference type="Pfam" id="PF14330"/>
    </source>
</evidence>
<feature type="domain" description="DUF4387" evidence="1">
    <location>
        <begin position="1"/>
        <end position="55"/>
    </location>
</feature>
<proteinExistence type="predicted"/>
<dbReference type="STRING" id="264951.A0A443I7E0"/>
<dbReference type="Proteomes" id="UP000283841">
    <property type="component" value="Unassembled WGS sequence"/>
</dbReference>
<dbReference type="GeneID" id="39598885"/>
<keyword evidence="3" id="KW-1185">Reference proteome</keyword>
<dbReference type="Pfam" id="PF14330">
    <property type="entry name" value="DUF4387"/>
    <property type="match status" value="1"/>
</dbReference>
<reference evidence="2 3" key="1">
    <citation type="journal article" date="2018" name="Front. Microbiol.">
        <title>Genomic and genetic insights into a cosmopolitan fungus, Paecilomyces variotii (Eurotiales).</title>
        <authorList>
            <person name="Urquhart A.S."/>
            <person name="Mondo S.J."/>
            <person name="Makela M.R."/>
            <person name="Hane J.K."/>
            <person name="Wiebenga A."/>
            <person name="He G."/>
            <person name="Mihaltcheva S."/>
            <person name="Pangilinan J."/>
            <person name="Lipzen A."/>
            <person name="Barry K."/>
            <person name="de Vries R.P."/>
            <person name="Grigoriev I.V."/>
            <person name="Idnurm A."/>
        </authorList>
    </citation>
    <scope>NUCLEOTIDE SEQUENCE [LARGE SCALE GENOMIC DNA]</scope>
    <source>
        <strain evidence="2 3">CBS 101075</strain>
    </source>
</reference>
<name>A0A443I7E0_BYSSP</name>
<evidence type="ECO:0000313" key="2">
    <source>
        <dbReference type="EMBL" id="RWQ99972.1"/>
    </source>
</evidence>
<comment type="caution">
    <text evidence="2">The sequence shown here is derived from an EMBL/GenBank/DDBJ whole genome shotgun (WGS) entry which is preliminary data.</text>
</comment>